<feature type="compositionally biased region" description="Basic and acidic residues" evidence="1">
    <location>
        <begin position="98"/>
        <end position="130"/>
    </location>
</feature>
<organism evidence="2 3">
    <name type="scientific">Tanacetum coccineum</name>
    <dbReference type="NCBI Taxonomy" id="301880"/>
    <lineage>
        <taxon>Eukaryota</taxon>
        <taxon>Viridiplantae</taxon>
        <taxon>Streptophyta</taxon>
        <taxon>Embryophyta</taxon>
        <taxon>Tracheophyta</taxon>
        <taxon>Spermatophyta</taxon>
        <taxon>Magnoliopsida</taxon>
        <taxon>eudicotyledons</taxon>
        <taxon>Gunneridae</taxon>
        <taxon>Pentapetalae</taxon>
        <taxon>asterids</taxon>
        <taxon>campanulids</taxon>
        <taxon>Asterales</taxon>
        <taxon>Asteraceae</taxon>
        <taxon>Asteroideae</taxon>
        <taxon>Anthemideae</taxon>
        <taxon>Anthemidinae</taxon>
        <taxon>Tanacetum</taxon>
    </lineage>
</organism>
<feature type="compositionally biased region" description="Basic residues" evidence="1">
    <location>
        <begin position="52"/>
        <end position="61"/>
    </location>
</feature>
<dbReference type="Proteomes" id="UP001151760">
    <property type="component" value="Unassembled WGS sequence"/>
</dbReference>
<evidence type="ECO:0000256" key="1">
    <source>
        <dbReference type="SAM" id="MobiDB-lite"/>
    </source>
</evidence>
<proteinExistence type="predicted"/>
<sequence>MIKEHDQQAKAKATPKRLAYDDSEEGDSGGLGTKGLSERPSHESSSTTGAHGKVRSSRKSQRSLSHGKASSLPRTSERLQNRSNSREKTKGMAKSGGRRPEYQETSLDSKSEGDSENSRKDLRMPYKRPEPTPFTARITCFKYHRRAKLPRNIKVYEGNKDPEDHLSIFSAAAEQKEWPMLLTHQGCTSGVAYLGLHARSRASELAKKLNDEIPKAVDEMFERARAYIRGEAAVESAKIASSSQWDKGNTRTNWSGGQERV</sequence>
<feature type="region of interest" description="Disordered" evidence="1">
    <location>
        <begin position="241"/>
        <end position="261"/>
    </location>
</feature>
<name>A0ABQ5AIS6_9ASTR</name>
<evidence type="ECO:0000313" key="2">
    <source>
        <dbReference type="EMBL" id="GJT00864.1"/>
    </source>
</evidence>
<feature type="compositionally biased region" description="Basic and acidic residues" evidence="1">
    <location>
        <begin position="75"/>
        <end position="90"/>
    </location>
</feature>
<reference evidence="2" key="1">
    <citation type="journal article" date="2022" name="Int. J. Mol. Sci.">
        <title>Draft Genome of Tanacetum Coccineum: Genomic Comparison of Closely Related Tanacetum-Family Plants.</title>
        <authorList>
            <person name="Yamashiro T."/>
            <person name="Shiraishi A."/>
            <person name="Nakayama K."/>
            <person name="Satake H."/>
        </authorList>
    </citation>
    <scope>NUCLEOTIDE SEQUENCE</scope>
</reference>
<gene>
    <name evidence="2" type="ORF">Tco_0822033</name>
</gene>
<comment type="caution">
    <text evidence="2">The sequence shown here is derived from an EMBL/GenBank/DDBJ whole genome shotgun (WGS) entry which is preliminary data.</text>
</comment>
<evidence type="ECO:0008006" key="4">
    <source>
        <dbReference type="Google" id="ProtNLM"/>
    </source>
</evidence>
<dbReference type="EMBL" id="BQNB010012228">
    <property type="protein sequence ID" value="GJT00864.1"/>
    <property type="molecule type" value="Genomic_DNA"/>
</dbReference>
<feature type="region of interest" description="Disordered" evidence="1">
    <location>
        <begin position="1"/>
        <end position="131"/>
    </location>
</feature>
<evidence type="ECO:0000313" key="3">
    <source>
        <dbReference type="Proteomes" id="UP001151760"/>
    </source>
</evidence>
<keyword evidence="3" id="KW-1185">Reference proteome</keyword>
<accession>A0ABQ5AIS6</accession>
<reference evidence="2" key="2">
    <citation type="submission" date="2022-01" db="EMBL/GenBank/DDBJ databases">
        <authorList>
            <person name="Yamashiro T."/>
            <person name="Shiraishi A."/>
            <person name="Satake H."/>
            <person name="Nakayama K."/>
        </authorList>
    </citation>
    <scope>NUCLEOTIDE SEQUENCE</scope>
</reference>
<protein>
    <recommendedName>
        <fullName evidence="4">Reverse transcriptase domain-containing protein</fullName>
    </recommendedName>
</protein>